<proteinExistence type="predicted"/>
<feature type="non-terminal residue" evidence="1">
    <location>
        <position position="1"/>
    </location>
</feature>
<sequence length="63" mass="7480">NYLVLHEDVVDPYVEKHLRNLASLLYTEPRMRKIFDEVKNQQSEALVTYLENKVKPATFTQDE</sequence>
<accession>X1LQ92</accession>
<protein>
    <submittedName>
        <fullName evidence="1">Uncharacterized protein</fullName>
    </submittedName>
</protein>
<organism evidence="1">
    <name type="scientific">marine sediment metagenome</name>
    <dbReference type="NCBI Taxonomy" id="412755"/>
    <lineage>
        <taxon>unclassified sequences</taxon>
        <taxon>metagenomes</taxon>
        <taxon>ecological metagenomes</taxon>
    </lineage>
</organism>
<dbReference type="AlphaFoldDB" id="X1LQ92"/>
<comment type="caution">
    <text evidence="1">The sequence shown here is derived from an EMBL/GenBank/DDBJ whole genome shotgun (WGS) entry which is preliminary data.</text>
</comment>
<evidence type="ECO:0000313" key="1">
    <source>
        <dbReference type="EMBL" id="GAI21517.1"/>
    </source>
</evidence>
<reference evidence="1" key="1">
    <citation type="journal article" date="2014" name="Front. Microbiol.">
        <title>High frequency of phylogenetically diverse reductive dehalogenase-homologous genes in deep subseafloor sedimentary metagenomes.</title>
        <authorList>
            <person name="Kawai M."/>
            <person name="Futagami T."/>
            <person name="Toyoda A."/>
            <person name="Takaki Y."/>
            <person name="Nishi S."/>
            <person name="Hori S."/>
            <person name="Arai W."/>
            <person name="Tsubouchi T."/>
            <person name="Morono Y."/>
            <person name="Uchiyama I."/>
            <person name="Ito T."/>
            <person name="Fujiyama A."/>
            <person name="Inagaki F."/>
            <person name="Takami H."/>
        </authorList>
    </citation>
    <scope>NUCLEOTIDE SEQUENCE</scope>
    <source>
        <strain evidence="1">Expedition CK06-06</strain>
    </source>
</reference>
<dbReference type="EMBL" id="BARV01014645">
    <property type="protein sequence ID" value="GAI21517.1"/>
    <property type="molecule type" value="Genomic_DNA"/>
</dbReference>
<name>X1LQ92_9ZZZZ</name>
<gene>
    <name evidence="1" type="ORF">S06H3_25445</name>
</gene>